<feature type="region of interest" description="Disordered" evidence="7">
    <location>
        <begin position="413"/>
        <end position="447"/>
    </location>
</feature>
<evidence type="ECO:0000256" key="2">
    <source>
        <dbReference type="ARBA" id="ARBA00022603"/>
    </source>
</evidence>
<evidence type="ECO:0000313" key="8">
    <source>
        <dbReference type="EMBL" id="RAK56245.1"/>
    </source>
</evidence>
<sequence>MQDVKEALGVVLPSRTAFGLLAALLRRTIHYGSLVVIDPWDERHAFGTGEAPFATVRIADPREPARLLANPSLRVGEAYMDEGLIIEEGTLRDFLLIAVAAGGEVAKDAQAVRDLAAPIRRITRLNSIARARANVAHHYDLSEALYRTFLDEDLQYSCAYFPDGDESLEQAQAKKKRHLAAKLRLRPGARVLDIGSGWGGLALELARRHGVEVDGVTLSQEQLKVAQARAAEEGLQDRVRFHLRDYRQEADSYDRIVSVGMFEHVGAPHFIEFFDTVSRLLAPDGVAVIHAIGRKEPPAAADPWIDKYVFPGGYCPSLSEVFAAVEKSGLWVADVEILRLHYAETLQRWSERFQASRAKAAALYDERFCRMWEYYLAVCEAAFRVGGLMVFQIQLARDIRALPLSRDYMVDDERQPASRASASDVAVADPARPARPRASTEQIHASG</sequence>
<evidence type="ECO:0000256" key="4">
    <source>
        <dbReference type="ARBA" id="ARBA00022691"/>
    </source>
</evidence>
<keyword evidence="2 8" id="KW-0489">Methyltransferase</keyword>
<dbReference type="InterPro" id="IPR029063">
    <property type="entry name" value="SAM-dependent_MTases_sf"/>
</dbReference>
<dbReference type="GO" id="GO:0008610">
    <property type="term" value="P:lipid biosynthetic process"/>
    <property type="evidence" value="ECO:0007669"/>
    <property type="project" value="InterPro"/>
</dbReference>
<dbReference type="Pfam" id="PF02353">
    <property type="entry name" value="CMAS"/>
    <property type="match status" value="1"/>
</dbReference>
<evidence type="ECO:0000256" key="5">
    <source>
        <dbReference type="ARBA" id="ARBA00023098"/>
    </source>
</evidence>
<reference evidence="9" key="1">
    <citation type="submission" date="2018-05" db="EMBL/GenBank/DDBJ databases">
        <authorList>
            <person name="Li X."/>
        </authorList>
    </citation>
    <scope>NUCLEOTIDE SEQUENCE [LARGE SCALE GENOMIC DNA]</scope>
    <source>
        <strain evidence="9">LX32</strain>
    </source>
</reference>
<keyword evidence="9" id="KW-1185">Reference proteome</keyword>
<dbReference type="OrthoDB" id="9782855at2"/>
<dbReference type="Proteomes" id="UP000249254">
    <property type="component" value="Unassembled WGS sequence"/>
</dbReference>
<dbReference type="PANTHER" id="PTHR43667">
    <property type="entry name" value="CYCLOPROPANE-FATTY-ACYL-PHOSPHOLIPID SYNTHASE"/>
    <property type="match status" value="1"/>
</dbReference>
<dbReference type="Gene3D" id="3.40.50.150">
    <property type="entry name" value="Vaccinia Virus protein VP39"/>
    <property type="match status" value="1"/>
</dbReference>
<dbReference type="GO" id="GO:0032259">
    <property type="term" value="P:methylation"/>
    <property type="evidence" value="ECO:0007669"/>
    <property type="project" value="UniProtKB-KW"/>
</dbReference>
<dbReference type="PIRSF" id="PIRSF003085">
    <property type="entry name" value="CMAS"/>
    <property type="match status" value="1"/>
</dbReference>
<keyword evidence="5" id="KW-0443">Lipid metabolism</keyword>
<feature type="active site" evidence="6">
    <location>
        <position position="379"/>
    </location>
</feature>
<dbReference type="GO" id="GO:0008168">
    <property type="term" value="F:methyltransferase activity"/>
    <property type="evidence" value="ECO:0007669"/>
    <property type="project" value="UniProtKB-KW"/>
</dbReference>
<name>A0A328APF2_9CAUL</name>
<comment type="similarity">
    <text evidence="1">Belongs to the CFA/CMAS family.</text>
</comment>
<evidence type="ECO:0000256" key="1">
    <source>
        <dbReference type="ARBA" id="ARBA00010815"/>
    </source>
</evidence>
<keyword evidence="3 8" id="KW-0808">Transferase</keyword>
<protein>
    <submittedName>
        <fullName evidence="8">SAM-dependent methyltransferase</fullName>
    </submittedName>
</protein>
<dbReference type="PANTHER" id="PTHR43667:SF1">
    <property type="entry name" value="CYCLOPROPANE-FATTY-ACYL-PHOSPHOLIPID SYNTHASE"/>
    <property type="match status" value="1"/>
</dbReference>
<organism evidence="8 9">
    <name type="scientific">Phenylobacterium soli</name>
    <dbReference type="NCBI Taxonomy" id="2170551"/>
    <lineage>
        <taxon>Bacteria</taxon>
        <taxon>Pseudomonadati</taxon>
        <taxon>Pseudomonadota</taxon>
        <taxon>Alphaproteobacteria</taxon>
        <taxon>Caulobacterales</taxon>
        <taxon>Caulobacteraceae</taxon>
        <taxon>Phenylobacterium</taxon>
    </lineage>
</organism>
<accession>A0A328APF2</accession>
<dbReference type="CDD" id="cd02440">
    <property type="entry name" value="AdoMet_MTases"/>
    <property type="match status" value="1"/>
</dbReference>
<dbReference type="InterPro" id="IPR003333">
    <property type="entry name" value="CMAS"/>
</dbReference>
<evidence type="ECO:0000313" key="9">
    <source>
        <dbReference type="Proteomes" id="UP000249254"/>
    </source>
</evidence>
<evidence type="ECO:0000256" key="6">
    <source>
        <dbReference type="PIRSR" id="PIRSR003085-1"/>
    </source>
</evidence>
<evidence type="ECO:0000256" key="3">
    <source>
        <dbReference type="ARBA" id="ARBA00022679"/>
    </source>
</evidence>
<proteinExistence type="inferred from homology"/>
<gene>
    <name evidence="8" type="ORF">DJ017_06125</name>
</gene>
<dbReference type="AlphaFoldDB" id="A0A328APF2"/>
<comment type="caution">
    <text evidence="8">The sequence shown here is derived from an EMBL/GenBank/DDBJ whole genome shotgun (WGS) entry which is preliminary data.</text>
</comment>
<dbReference type="SUPFAM" id="SSF53335">
    <property type="entry name" value="S-adenosyl-L-methionine-dependent methyltransferases"/>
    <property type="match status" value="1"/>
</dbReference>
<evidence type="ECO:0000256" key="7">
    <source>
        <dbReference type="SAM" id="MobiDB-lite"/>
    </source>
</evidence>
<dbReference type="InterPro" id="IPR050723">
    <property type="entry name" value="CFA/CMAS"/>
</dbReference>
<dbReference type="EMBL" id="QFYQ01000001">
    <property type="protein sequence ID" value="RAK56245.1"/>
    <property type="molecule type" value="Genomic_DNA"/>
</dbReference>
<feature type="compositionally biased region" description="Low complexity" evidence="7">
    <location>
        <begin position="417"/>
        <end position="439"/>
    </location>
</feature>
<keyword evidence="4" id="KW-0949">S-adenosyl-L-methionine</keyword>